<dbReference type="InterPro" id="IPR000838">
    <property type="entry name" value="RNA_pol_sigma70_ECF_CS"/>
</dbReference>
<dbReference type="Proteomes" id="UP001056500">
    <property type="component" value="Chromosome"/>
</dbReference>
<keyword evidence="4 6" id="KW-0238">DNA-binding</keyword>
<feature type="domain" description="RNA polymerase sigma factor 70 region 4 type 2" evidence="9">
    <location>
        <begin position="163"/>
        <end position="215"/>
    </location>
</feature>
<dbReference type="Pfam" id="PF08281">
    <property type="entry name" value="Sigma70_r4_2"/>
    <property type="match status" value="1"/>
</dbReference>
<dbReference type="InterPro" id="IPR039425">
    <property type="entry name" value="RNA_pol_sigma-70-like"/>
</dbReference>
<dbReference type="InterPro" id="IPR036388">
    <property type="entry name" value="WH-like_DNA-bd_sf"/>
</dbReference>
<reference evidence="10" key="1">
    <citation type="submission" date="2022-06" db="EMBL/GenBank/DDBJ databases">
        <title>Genome sequencing of Brevibacillus sp. BB3-R1.</title>
        <authorList>
            <person name="Heo J."/>
            <person name="Lee D."/>
            <person name="Won M."/>
            <person name="Han B.-H."/>
            <person name="Hong S.-B."/>
            <person name="Kwon S.-W."/>
        </authorList>
    </citation>
    <scope>NUCLEOTIDE SEQUENCE</scope>
    <source>
        <strain evidence="10">BB3-R1</strain>
    </source>
</reference>
<dbReference type="PANTHER" id="PTHR43133">
    <property type="entry name" value="RNA POLYMERASE ECF-TYPE SIGMA FACTO"/>
    <property type="match status" value="1"/>
</dbReference>
<comment type="similarity">
    <text evidence="1 6">Belongs to the sigma-70 factor family. ECF subfamily.</text>
</comment>
<dbReference type="Gene3D" id="1.10.10.10">
    <property type="entry name" value="Winged helix-like DNA-binding domain superfamily/Winged helix DNA-binding domain"/>
    <property type="match status" value="1"/>
</dbReference>
<evidence type="ECO:0000259" key="9">
    <source>
        <dbReference type="Pfam" id="PF08281"/>
    </source>
</evidence>
<evidence type="ECO:0000256" key="2">
    <source>
        <dbReference type="ARBA" id="ARBA00023015"/>
    </source>
</evidence>
<proteinExistence type="inferred from homology"/>
<sequence>MHNELFPSKAEAREEEQEDSVLVEKARTGDREAFGELVRRHRAKVYGYAQSFAREPFLAEDIVQDALIRAFLHLGTLADSRRFLPWLHRIVRNQAYTKLKAATLNKEQSFSALQAAYQTEAAGETDWESLDSILYRLGRERERSEREHTATPEEALMRRELLESITQMFRCLRPRERQIVESHFFDHLSPQEIAGLFRMSEANVYQILSRSRKKLVQEKIRVAVDQYVSNRREFMKKVELKKPEAFGKHVWTTAAAAMYGLTEYTERRFSLEMLMGLTGHAFRLNVIPGNVHIAGPTMFPFDEVLTEGMRNLGFETKIVRTRMLTDHGPNANQVDSFLLSAEAREKRKLPENLPEALALVHDSIDRGYPVLAWDLFIPEFGLIYGYDAEARQFQAGDNCSHNASIPYEHLGRGLIGELFVLAIDKQVEIDQKTMLTRALETILKHYREEAGDPVCSYGLAAYATWRDAFAQKGVEPNGNAYTLAVAEDARRYGYLFWREIEKTWTDTQFDGIRPLVHKAADLYGQISDEYKVLTRMFPFPAGGEPNDPQESEEAIRILGRIEALEQEAVSLLEEMQKQL</sequence>
<dbReference type="InterPro" id="IPR013325">
    <property type="entry name" value="RNA_pol_sigma_r2"/>
</dbReference>
<organism evidence="10 11">
    <name type="scientific">Brevibacillus ruminantium</name>
    <dbReference type="NCBI Taxonomy" id="2950604"/>
    <lineage>
        <taxon>Bacteria</taxon>
        <taxon>Bacillati</taxon>
        <taxon>Bacillota</taxon>
        <taxon>Bacilli</taxon>
        <taxon>Bacillales</taxon>
        <taxon>Paenibacillaceae</taxon>
        <taxon>Brevibacillus</taxon>
    </lineage>
</organism>
<feature type="region of interest" description="Disordered" evidence="7">
    <location>
        <begin position="1"/>
        <end position="23"/>
    </location>
</feature>
<dbReference type="InterPro" id="IPR014284">
    <property type="entry name" value="RNA_pol_sigma-70_dom"/>
</dbReference>
<evidence type="ECO:0000256" key="4">
    <source>
        <dbReference type="ARBA" id="ARBA00023125"/>
    </source>
</evidence>
<dbReference type="Pfam" id="PF04542">
    <property type="entry name" value="Sigma70_r2"/>
    <property type="match status" value="1"/>
</dbReference>
<dbReference type="PANTHER" id="PTHR43133:SF51">
    <property type="entry name" value="RNA POLYMERASE SIGMA FACTOR"/>
    <property type="match status" value="1"/>
</dbReference>
<evidence type="ECO:0000259" key="8">
    <source>
        <dbReference type="Pfam" id="PF04542"/>
    </source>
</evidence>
<evidence type="ECO:0000313" key="11">
    <source>
        <dbReference type="Proteomes" id="UP001056500"/>
    </source>
</evidence>
<dbReference type="InterPro" id="IPR007627">
    <property type="entry name" value="RNA_pol_sigma70_r2"/>
</dbReference>
<evidence type="ECO:0000256" key="5">
    <source>
        <dbReference type="ARBA" id="ARBA00023163"/>
    </source>
</evidence>
<evidence type="ECO:0000256" key="7">
    <source>
        <dbReference type="SAM" id="MobiDB-lite"/>
    </source>
</evidence>
<dbReference type="SUPFAM" id="SSF88946">
    <property type="entry name" value="Sigma2 domain of RNA polymerase sigma factors"/>
    <property type="match status" value="1"/>
</dbReference>
<dbReference type="EMBL" id="CP098755">
    <property type="protein sequence ID" value="USG66458.1"/>
    <property type="molecule type" value="Genomic_DNA"/>
</dbReference>
<feature type="domain" description="RNA polymerase sigma-70 region 2" evidence="8">
    <location>
        <begin position="37"/>
        <end position="101"/>
    </location>
</feature>
<evidence type="ECO:0000256" key="3">
    <source>
        <dbReference type="ARBA" id="ARBA00023082"/>
    </source>
</evidence>
<accession>A0ABY4WJX9</accession>
<dbReference type="InterPro" id="IPR013324">
    <property type="entry name" value="RNA_pol_sigma_r3/r4-like"/>
</dbReference>
<keyword evidence="11" id="KW-1185">Reference proteome</keyword>
<gene>
    <name evidence="10" type="ORF">NDK47_03905</name>
</gene>
<dbReference type="Gene3D" id="1.10.1740.10">
    <property type="match status" value="1"/>
</dbReference>
<keyword evidence="5 6" id="KW-0804">Transcription</keyword>
<keyword evidence="2 6" id="KW-0805">Transcription regulation</keyword>
<name>A0ABY4WJX9_9BACL</name>
<dbReference type="PROSITE" id="PS01063">
    <property type="entry name" value="SIGMA70_ECF"/>
    <property type="match status" value="1"/>
</dbReference>
<dbReference type="CDD" id="cd06171">
    <property type="entry name" value="Sigma70_r4"/>
    <property type="match status" value="1"/>
</dbReference>
<dbReference type="InterPro" id="IPR013249">
    <property type="entry name" value="RNA_pol_sigma70_r4_t2"/>
</dbReference>
<dbReference type="SUPFAM" id="SSF88659">
    <property type="entry name" value="Sigma3 and sigma4 domains of RNA polymerase sigma factors"/>
    <property type="match status" value="1"/>
</dbReference>
<dbReference type="NCBIfam" id="TIGR02937">
    <property type="entry name" value="sigma70-ECF"/>
    <property type="match status" value="1"/>
</dbReference>
<keyword evidence="3 6" id="KW-0731">Sigma factor</keyword>
<evidence type="ECO:0000256" key="1">
    <source>
        <dbReference type="ARBA" id="ARBA00010641"/>
    </source>
</evidence>
<protein>
    <recommendedName>
        <fullName evidence="6">RNA polymerase sigma factor</fullName>
    </recommendedName>
</protein>
<evidence type="ECO:0000256" key="6">
    <source>
        <dbReference type="RuleBase" id="RU000716"/>
    </source>
</evidence>
<evidence type="ECO:0000313" key="10">
    <source>
        <dbReference type="EMBL" id="USG66458.1"/>
    </source>
</evidence>